<accession>D4CXX1</accession>
<dbReference type="InterPro" id="IPR009057">
    <property type="entry name" value="Homeodomain-like_sf"/>
</dbReference>
<dbReference type="InterPro" id="IPR001647">
    <property type="entry name" value="HTH_TetR"/>
</dbReference>
<dbReference type="Proteomes" id="UP000003748">
    <property type="component" value="Unassembled WGS sequence"/>
</dbReference>
<keyword evidence="1 2" id="KW-0238">DNA-binding</keyword>
<feature type="DNA-binding region" description="H-T-H motif" evidence="2">
    <location>
        <begin position="32"/>
        <end position="51"/>
    </location>
</feature>
<dbReference type="eggNOG" id="COG1309">
    <property type="taxonomic scope" value="Bacteria"/>
</dbReference>
<evidence type="ECO:0000256" key="1">
    <source>
        <dbReference type="ARBA" id="ARBA00023125"/>
    </source>
</evidence>
<dbReference type="SUPFAM" id="SSF46689">
    <property type="entry name" value="Homeodomain-like"/>
    <property type="match status" value="1"/>
</dbReference>
<reference evidence="4 5" key="1">
    <citation type="submission" date="2010-02" db="EMBL/GenBank/DDBJ databases">
        <authorList>
            <person name="Weinstock G."/>
            <person name="Sodergren E."/>
            <person name="Clifton S."/>
            <person name="Fulton L."/>
            <person name="Fulton B."/>
            <person name="Courtney L."/>
            <person name="Fronick C."/>
            <person name="Harrison M."/>
            <person name="Strong C."/>
            <person name="Farmer C."/>
            <person name="Delahaunty K."/>
            <person name="Markovic C."/>
            <person name="Hall O."/>
            <person name="Minx P."/>
            <person name="Tomlinson C."/>
            <person name="Mitreva M."/>
            <person name="Nelson J."/>
            <person name="Hou S."/>
            <person name="Wollam A."/>
            <person name="Pepin K.H."/>
            <person name="Johnson M."/>
            <person name="Bhonagiri V."/>
            <person name="Zhang X."/>
            <person name="Suruliraj S."/>
            <person name="Warren W."/>
            <person name="Chinwalla A."/>
            <person name="Mardis E.R."/>
            <person name="Wilson R.K."/>
        </authorList>
    </citation>
    <scope>NUCLEOTIDE SEQUENCE [LARGE SCALE GENOMIC DNA]</scope>
    <source>
        <strain evidence="4 5">ATCC 33693</strain>
    </source>
</reference>
<dbReference type="RefSeq" id="WP_005975252.1">
    <property type="nucleotide sequence ID" value="NZ_GG665898.1"/>
</dbReference>
<evidence type="ECO:0000259" key="3">
    <source>
        <dbReference type="PROSITE" id="PS50977"/>
    </source>
</evidence>
<dbReference type="STRING" id="546275.FUSPEROL_02282"/>
<dbReference type="HOGENOM" id="CLU_094919_1_0_0"/>
<dbReference type="GeneID" id="78420442"/>
<dbReference type="EMBL" id="ACJY01000102">
    <property type="protein sequence ID" value="EFE85817.1"/>
    <property type="molecule type" value="Genomic_DNA"/>
</dbReference>
<evidence type="ECO:0000313" key="4">
    <source>
        <dbReference type="EMBL" id="EFE85817.1"/>
    </source>
</evidence>
<gene>
    <name evidence="4" type="ORF">FUSPEROL_02282</name>
</gene>
<dbReference type="AlphaFoldDB" id="D4CXX1"/>
<organism evidence="4 5">
    <name type="scientific">Fusobacterium periodonticum ATCC 33693</name>
    <dbReference type="NCBI Taxonomy" id="546275"/>
    <lineage>
        <taxon>Bacteria</taxon>
        <taxon>Fusobacteriati</taxon>
        <taxon>Fusobacteriota</taxon>
        <taxon>Fusobacteriia</taxon>
        <taxon>Fusobacteriales</taxon>
        <taxon>Fusobacteriaceae</taxon>
        <taxon>Fusobacterium</taxon>
    </lineage>
</organism>
<dbReference type="PRINTS" id="PR00455">
    <property type="entry name" value="HTHTETR"/>
</dbReference>
<sequence length="221" mass="26189">MEEMNIKKKRVMMYFIEATQELILNEGLEKLSIKKIAEKAGYNSATIYNYFENLEVLVLYASINYLKDYLSDLKNEITADMKAIEVYETVYKIFTKHSFEQPEIFHTLFFGKYSYKLENIIKKYYEIFPDEIEGHIDLTKAMLTQGNIYDRDLPIITKMIKEGSIKEEVASSIMETIIRVHQSYLSDLLHKNDGSLIEKYTQGFFKIFNFLLKKEDIWQQQ</sequence>
<dbReference type="Pfam" id="PF00440">
    <property type="entry name" value="TetR_N"/>
    <property type="match status" value="1"/>
</dbReference>
<dbReference type="Gene3D" id="1.10.357.10">
    <property type="entry name" value="Tetracycline Repressor, domain 2"/>
    <property type="match status" value="1"/>
</dbReference>
<dbReference type="OrthoDB" id="5366068at2"/>
<dbReference type="GO" id="GO:0003677">
    <property type="term" value="F:DNA binding"/>
    <property type="evidence" value="ECO:0007669"/>
    <property type="project" value="UniProtKB-UniRule"/>
</dbReference>
<feature type="domain" description="HTH tetR-type" evidence="3">
    <location>
        <begin position="9"/>
        <end position="69"/>
    </location>
</feature>
<comment type="caution">
    <text evidence="4">The sequence shown here is derived from an EMBL/GenBank/DDBJ whole genome shotgun (WGS) entry which is preliminary data.</text>
</comment>
<name>D4CXX1_9FUSO</name>
<evidence type="ECO:0000313" key="5">
    <source>
        <dbReference type="Proteomes" id="UP000003748"/>
    </source>
</evidence>
<dbReference type="PROSITE" id="PS50977">
    <property type="entry name" value="HTH_TETR_2"/>
    <property type="match status" value="1"/>
</dbReference>
<protein>
    <submittedName>
        <fullName evidence="4">Transcriptional regulator, TetR family</fullName>
    </submittedName>
</protein>
<proteinExistence type="predicted"/>
<evidence type="ECO:0000256" key="2">
    <source>
        <dbReference type="PROSITE-ProRule" id="PRU00335"/>
    </source>
</evidence>